<reference evidence="1 2" key="1">
    <citation type="journal article" date="2018" name="Front. Plant Sci.">
        <title>Red Clover (Trifolium pratense) and Zigzag Clover (T. medium) - A Picture of Genomic Similarities and Differences.</title>
        <authorList>
            <person name="Dluhosova J."/>
            <person name="Istvanek J."/>
            <person name="Nedelnik J."/>
            <person name="Repkova J."/>
        </authorList>
    </citation>
    <scope>NUCLEOTIDE SEQUENCE [LARGE SCALE GENOMIC DNA]</scope>
    <source>
        <strain evidence="2">cv. 10/8</strain>
        <tissue evidence="1">Leaf</tissue>
    </source>
</reference>
<dbReference type="EMBL" id="LXQA010124022">
    <property type="protein sequence ID" value="MCI21254.1"/>
    <property type="molecule type" value="Genomic_DNA"/>
</dbReference>
<comment type="caution">
    <text evidence="1">The sequence shown here is derived from an EMBL/GenBank/DDBJ whole genome shotgun (WGS) entry which is preliminary data.</text>
</comment>
<feature type="non-terminal residue" evidence="1">
    <location>
        <position position="1"/>
    </location>
</feature>
<dbReference type="AlphaFoldDB" id="A0A392QAT5"/>
<keyword evidence="2" id="KW-1185">Reference proteome</keyword>
<name>A0A392QAT5_9FABA</name>
<evidence type="ECO:0000313" key="1">
    <source>
        <dbReference type="EMBL" id="MCI21254.1"/>
    </source>
</evidence>
<sequence length="114" mass="12202">FLLIWFVASPLSGTDLCCFFAIGSMSVSALPFVCPWTCLASAPPNPSTTPPSVVSNRSFPQVLQNKVDVSVAQLPKPCLKGNSLQIKISKEVYQCGLPNCNKLTPWKISSISSG</sequence>
<dbReference type="Proteomes" id="UP000265520">
    <property type="component" value="Unassembled WGS sequence"/>
</dbReference>
<accession>A0A392QAT5</accession>
<proteinExistence type="predicted"/>
<evidence type="ECO:0000313" key="2">
    <source>
        <dbReference type="Proteomes" id="UP000265520"/>
    </source>
</evidence>
<organism evidence="1 2">
    <name type="scientific">Trifolium medium</name>
    <dbReference type="NCBI Taxonomy" id="97028"/>
    <lineage>
        <taxon>Eukaryota</taxon>
        <taxon>Viridiplantae</taxon>
        <taxon>Streptophyta</taxon>
        <taxon>Embryophyta</taxon>
        <taxon>Tracheophyta</taxon>
        <taxon>Spermatophyta</taxon>
        <taxon>Magnoliopsida</taxon>
        <taxon>eudicotyledons</taxon>
        <taxon>Gunneridae</taxon>
        <taxon>Pentapetalae</taxon>
        <taxon>rosids</taxon>
        <taxon>fabids</taxon>
        <taxon>Fabales</taxon>
        <taxon>Fabaceae</taxon>
        <taxon>Papilionoideae</taxon>
        <taxon>50 kb inversion clade</taxon>
        <taxon>NPAAA clade</taxon>
        <taxon>Hologalegina</taxon>
        <taxon>IRL clade</taxon>
        <taxon>Trifolieae</taxon>
        <taxon>Trifolium</taxon>
    </lineage>
</organism>
<protein>
    <submittedName>
        <fullName evidence="1">Uncharacterized protein</fullName>
    </submittedName>
</protein>